<dbReference type="RefSeq" id="WP_101522384.1">
    <property type="nucleotide sequence ID" value="NZ_PKLZ01000012.1"/>
</dbReference>
<dbReference type="Proteomes" id="UP000234845">
    <property type="component" value="Unassembled WGS sequence"/>
</dbReference>
<feature type="signal peptide" evidence="2">
    <location>
        <begin position="1"/>
        <end position="25"/>
    </location>
</feature>
<feature type="chain" id="PRO_5014626556" evidence="2">
    <location>
        <begin position="26"/>
        <end position="109"/>
    </location>
</feature>
<sequence>MKKLSGISVGIALAAIVSQPVVANAAVGHDDTAWVSAAFGGADVVASGAEVLSPDALAESDGKVAPLLLAFSIVGVDLALMGMYWGVYVPNYGGGGSCSGCTDAMISSQ</sequence>
<dbReference type="OrthoDB" id="5738292at2"/>
<keyword evidence="1" id="KW-1133">Transmembrane helix</keyword>
<keyword evidence="2" id="KW-0732">Signal</keyword>
<proteinExistence type="predicted"/>
<feature type="transmembrane region" description="Helical" evidence="1">
    <location>
        <begin position="64"/>
        <end position="87"/>
    </location>
</feature>
<gene>
    <name evidence="3" type="ORF">CWI75_15265</name>
</gene>
<keyword evidence="4" id="KW-1185">Reference proteome</keyword>
<dbReference type="AlphaFoldDB" id="A0A2N5XZM0"/>
<organism evidence="3 4">
    <name type="scientific">Kineobactrum sediminis</name>
    <dbReference type="NCBI Taxonomy" id="1905677"/>
    <lineage>
        <taxon>Bacteria</taxon>
        <taxon>Pseudomonadati</taxon>
        <taxon>Pseudomonadota</taxon>
        <taxon>Gammaproteobacteria</taxon>
        <taxon>Cellvibrionales</taxon>
        <taxon>Halieaceae</taxon>
        <taxon>Kineobactrum</taxon>
    </lineage>
</organism>
<keyword evidence="1" id="KW-0472">Membrane</keyword>
<evidence type="ECO:0000313" key="3">
    <source>
        <dbReference type="EMBL" id="PLW81586.1"/>
    </source>
</evidence>
<reference evidence="4" key="1">
    <citation type="submission" date="2017-11" db="EMBL/GenBank/DDBJ databases">
        <title>The draft genome sequence of Chromatocurvus sp. F02.</title>
        <authorList>
            <person name="Du Z.-J."/>
            <person name="Chang Y.-Q."/>
        </authorList>
    </citation>
    <scope>NUCLEOTIDE SEQUENCE [LARGE SCALE GENOMIC DNA]</scope>
    <source>
        <strain evidence="4">F02</strain>
    </source>
</reference>
<name>A0A2N5XZM0_9GAMM</name>
<accession>A0A2N5XZM0</accession>
<evidence type="ECO:0000256" key="1">
    <source>
        <dbReference type="SAM" id="Phobius"/>
    </source>
</evidence>
<protein>
    <submittedName>
        <fullName evidence="3">Uncharacterized protein</fullName>
    </submittedName>
</protein>
<evidence type="ECO:0000313" key="4">
    <source>
        <dbReference type="Proteomes" id="UP000234845"/>
    </source>
</evidence>
<dbReference type="EMBL" id="PKLZ01000012">
    <property type="protein sequence ID" value="PLW81586.1"/>
    <property type="molecule type" value="Genomic_DNA"/>
</dbReference>
<keyword evidence="1" id="KW-0812">Transmembrane</keyword>
<comment type="caution">
    <text evidence="3">The sequence shown here is derived from an EMBL/GenBank/DDBJ whole genome shotgun (WGS) entry which is preliminary data.</text>
</comment>
<evidence type="ECO:0000256" key="2">
    <source>
        <dbReference type="SAM" id="SignalP"/>
    </source>
</evidence>